<dbReference type="KEGG" id="orm:HTY61_00480"/>
<dbReference type="PROSITE" id="PS50263">
    <property type="entry name" value="CN_HYDROLASE"/>
    <property type="match status" value="1"/>
</dbReference>
<dbReference type="PROSITE" id="PS01227">
    <property type="entry name" value="UPF0012"/>
    <property type="match status" value="1"/>
</dbReference>
<evidence type="ECO:0000256" key="1">
    <source>
        <dbReference type="ARBA" id="ARBA00010613"/>
    </source>
</evidence>
<dbReference type="PANTHER" id="PTHR23088">
    <property type="entry name" value="NITRILASE-RELATED"/>
    <property type="match status" value="1"/>
</dbReference>
<dbReference type="GO" id="GO:0016811">
    <property type="term" value="F:hydrolase activity, acting on carbon-nitrogen (but not peptide) bonds, in linear amides"/>
    <property type="evidence" value="ECO:0007669"/>
    <property type="project" value="InterPro"/>
</dbReference>
<organism evidence="4 5">
    <name type="scientific">Oricola thermophila</name>
    <dbReference type="NCBI Taxonomy" id="2742145"/>
    <lineage>
        <taxon>Bacteria</taxon>
        <taxon>Pseudomonadati</taxon>
        <taxon>Pseudomonadota</taxon>
        <taxon>Alphaproteobacteria</taxon>
        <taxon>Hyphomicrobiales</taxon>
        <taxon>Ahrensiaceae</taxon>
        <taxon>Oricola</taxon>
    </lineage>
</organism>
<gene>
    <name evidence="4" type="ORF">HTY61_00480</name>
</gene>
<dbReference type="InterPro" id="IPR036526">
    <property type="entry name" value="C-N_Hydrolase_sf"/>
</dbReference>
<name>A0A6N1VD38_9HYPH</name>
<dbReference type="InterPro" id="IPR001110">
    <property type="entry name" value="UPF0012_CS"/>
</dbReference>
<proteinExistence type="inferred from homology"/>
<dbReference type="InterPro" id="IPR003010">
    <property type="entry name" value="C-N_Hydrolase"/>
</dbReference>
<dbReference type="PANTHER" id="PTHR23088:SF27">
    <property type="entry name" value="DEAMINATED GLUTATHIONE AMIDASE"/>
    <property type="match status" value="1"/>
</dbReference>
<keyword evidence="5" id="KW-1185">Reference proteome</keyword>
<evidence type="ECO:0000313" key="4">
    <source>
        <dbReference type="EMBL" id="QKV17049.1"/>
    </source>
</evidence>
<dbReference type="CDD" id="cd07572">
    <property type="entry name" value="nit"/>
    <property type="match status" value="1"/>
</dbReference>
<evidence type="ECO:0000256" key="2">
    <source>
        <dbReference type="ARBA" id="ARBA00022801"/>
    </source>
</evidence>
<comment type="similarity">
    <text evidence="1">Belongs to the carbon-nitrogen hydrolase superfamily. NIT1/NIT2 family.</text>
</comment>
<evidence type="ECO:0000259" key="3">
    <source>
        <dbReference type="PROSITE" id="PS50263"/>
    </source>
</evidence>
<dbReference type="Gene3D" id="3.60.110.10">
    <property type="entry name" value="Carbon-nitrogen hydrolase"/>
    <property type="match status" value="1"/>
</dbReference>
<dbReference type="AlphaFoldDB" id="A0A6N1VD38"/>
<dbReference type="Proteomes" id="UP000509367">
    <property type="component" value="Chromosome"/>
</dbReference>
<dbReference type="EMBL" id="CP054836">
    <property type="protein sequence ID" value="QKV17049.1"/>
    <property type="molecule type" value="Genomic_DNA"/>
</dbReference>
<sequence>MWRLSSATGAIPIGHGSARSALAGWSSEVRIKKSCRTEKIIPLDSLTAVPHTSAPTGTGTICEAHVKISLVQMNSQSDKSANIAQAEKLVAEAVTEKPDLVVLPEYWAMLGDQPAEFHASAETFPDGEAYRALQGMAKRHGVTIHGGSMVEKSGNSFFNTTVVFDPEGEEIARYRKIHLFDVDLPDGISHRESATIAPGRDLVTYECAGHKVGCAICYDLRFPELFRALRDQDVDVIVLPAAFTLMTGKDHWEVLSRARAIETQTHFVAVGQTGTHAGGKKACFGHSMLINPWGHVVAQVGDFVGVAAGVVNDDYTRQVRTNVPVHLHHVL</sequence>
<reference evidence="4 5" key="1">
    <citation type="submission" date="2020-06" db="EMBL/GenBank/DDBJ databases">
        <title>Oricola thermophila sp. nov. isolated from a tidal sediments.</title>
        <authorList>
            <person name="Kwon K.K."/>
            <person name="Yang S.-H."/>
            <person name="Park M.-J."/>
        </authorList>
    </citation>
    <scope>NUCLEOTIDE SEQUENCE [LARGE SCALE GENOMIC DNA]</scope>
    <source>
        <strain evidence="4 5">MEBiC13590</strain>
    </source>
</reference>
<accession>A0A6N1VD38</accession>
<evidence type="ECO:0000313" key="5">
    <source>
        <dbReference type="Proteomes" id="UP000509367"/>
    </source>
</evidence>
<protein>
    <submittedName>
        <fullName evidence="4">Carbon-nitrogen hydrolase family protein</fullName>
    </submittedName>
</protein>
<keyword evidence="2 4" id="KW-0378">Hydrolase</keyword>
<dbReference type="SUPFAM" id="SSF56317">
    <property type="entry name" value="Carbon-nitrogen hydrolase"/>
    <property type="match status" value="1"/>
</dbReference>
<dbReference type="Pfam" id="PF00795">
    <property type="entry name" value="CN_hydrolase"/>
    <property type="match status" value="1"/>
</dbReference>
<dbReference type="InterPro" id="IPR045254">
    <property type="entry name" value="Nit1/2_C-N_Hydrolase"/>
</dbReference>
<feature type="domain" description="CN hydrolase" evidence="3">
    <location>
        <begin position="66"/>
        <end position="317"/>
    </location>
</feature>